<protein>
    <submittedName>
        <fullName evidence="1">Uncharacterized protein</fullName>
    </submittedName>
</protein>
<dbReference type="RefSeq" id="WP_067518553.1">
    <property type="nucleotide sequence ID" value="NZ_JABELX010000007.1"/>
</dbReference>
<name>A0A849C873_9NOCA</name>
<organism evidence="1 2">
    <name type="scientific">Nocardia uniformis</name>
    <dbReference type="NCBI Taxonomy" id="53432"/>
    <lineage>
        <taxon>Bacteria</taxon>
        <taxon>Bacillati</taxon>
        <taxon>Actinomycetota</taxon>
        <taxon>Actinomycetes</taxon>
        <taxon>Mycobacteriales</taxon>
        <taxon>Nocardiaceae</taxon>
        <taxon>Nocardia</taxon>
    </lineage>
</organism>
<dbReference type="Pfam" id="PF19450">
    <property type="entry name" value="DUF5988"/>
    <property type="match status" value="1"/>
</dbReference>
<dbReference type="EMBL" id="JABELX010000007">
    <property type="protein sequence ID" value="NNH72087.1"/>
    <property type="molecule type" value="Genomic_DNA"/>
</dbReference>
<evidence type="ECO:0000313" key="1">
    <source>
        <dbReference type="EMBL" id="NNH72087.1"/>
    </source>
</evidence>
<evidence type="ECO:0000313" key="2">
    <source>
        <dbReference type="Proteomes" id="UP000586827"/>
    </source>
</evidence>
<dbReference type="AlphaFoldDB" id="A0A849C873"/>
<proteinExistence type="predicted"/>
<keyword evidence="2" id="KW-1185">Reference proteome</keyword>
<comment type="caution">
    <text evidence="1">The sequence shown here is derived from an EMBL/GenBank/DDBJ whole genome shotgun (WGS) entry which is preliminary data.</text>
</comment>
<reference evidence="1 2" key="1">
    <citation type="submission" date="2020-05" db="EMBL/GenBank/DDBJ databases">
        <title>MicrobeNet Type strains.</title>
        <authorList>
            <person name="Nicholson A.C."/>
        </authorList>
    </citation>
    <scope>NUCLEOTIDE SEQUENCE [LARGE SCALE GENOMIC DNA]</scope>
    <source>
        <strain evidence="1 2">JCM 3224</strain>
    </source>
</reference>
<sequence>MAIAPKALLVGGPRDLPDRIVPIMPSGLEIKISHRGGYEHFRPTPRTEETPEGALPVYEWVDRTKVAE</sequence>
<dbReference type="Proteomes" id="UP000586827">
    <property type="component" value="Unassembled WGS sequence"/>
</dbReference>
<accession>A0A849C873</accession>
<gene>
    <name evidence="1" type="ORF">HLB23_19870</name>
</gene>
<dbReference type="InterPro" id="IPR046030">
    <property type="entry name" value="DUF5988"/>
</dbReference>